<sequence length="478" mass="54432">MQSALKVGKHFGPFIMAYPVKNFLRKDTAGYIGDEKKLTPYAKQQAAKENRVTSPPTTTTTIIHSSNDLEDDIPTFDLSMDCQTVDVETTVASKGAKDEEKDDNEDGQKFPNVYVIPDLPAKIQRMVNKQETYQFRGHSNARRLLLDAIFTDVIVKYSLLLDNVKVLWRKTLAARRLYVSNHTTKEVLQEYPGYRHIALIFDEIQYLCRVNIDENVTTMLPKLFQNMSDNSGYVTELLTIRLIKLLSKHFTDSWEYILTEKEPLSPCPTIQVITDKFRIFLDYELITETTSVDRALAAIISLYVVFDLQFGVHNRTIHLLYGVLLQEPAALTKQLRNLLIEWKFKIKHKELRQAAIYIGVTTDRVAEHPVGSSSSFTTTPPIDNPSVLPPPLTTQQSSSSYRLPLSPLDGNEKKYGNQRTTATANTIRHRRSNAVIGQDEILPTTTKKQMPTTRKRRGSSSVPVSKTSEYLRAKRPRH</sequence>
<dbReference type="EMBL" id="CAJNOK010002618">
    <property type="protein sequence ID" value="CAF0867970.1"/>
    <property type="molecule type" value="Genomic_DNA"/>
</dbReference>
<accession>A0A8S2D3C0</accession>
<feature type="region of interest" description="Disordered" evidence="1">
    <location>
        <begin position="369"/>
        <end position="478"/>
    </location>
</feature>
<name>A0A8S2D3C0_9BILA</name>
<dbReference type="AlphaFoldDB" id="A0A8S2D3C0"/>
<evidence type="ECO:0000256" key="1">
    <source>
        <dbReference type="SAM" id="MobiDB-lite"/>
    </source>
</evidence>
<feature type="compositionally biased region" description="Polar residues" evidence="1">
    <location>
        <begin position="417"/>
        <end position="426"/>
    </location>
</feature>
<dbReference type="Proteomes" id="UP000682733">
    <property type="component" value="Unassembled WGS sequence"/>
</dbReference>
<feature type="compositionally biased region" description="Low complexity" evidence="1">
    <location>
        <begin position="393"/>
        <end position="408"/>
    </location>
</feature>
<feature type="compositionally biased region" description="Polar residues" evidence="1">
    <location>
        <begin position="459"/>
        <end position="468"/>
    </location>
</feature>
<proteinExistence type="predicted"/>
<evidence type="ECO:0000313" key="4">
    <source>
        <dbReference type="Proteomes" id="UP000677228"/>
    </source>
</evidence>
<dbReference type="EMBL" id="CAJOBA010002619">
    <property type="protein sequence ID" value="CAF3652771.1"/>
    <property type="molecule type" value="Genomic_DNA"/>
</dbReference>
<feature type="compositionally biased region" description="Polar residues" evidence="1">
    <location>
        <begin position="371"/>
        <end position="381"/>
    </location>
</feature>
<evidence type="ECO:0000313" key="2">
    <source>
        <dbReference type="EMBL" id="CAF0867970.1"/>
    </source>
</evidence>
<evidence type="ECO:0000313" key="3">
    <source>
        <dbReference type="EMBL" id="CAF3652771.1"/>
    </source>
</evidence>
<reference evidence="2" key="1">
    <citation type="submission" date="2021-02" db="EMBL/GenBank/DDBJ databases">
        <authorList>
            <person name="Nowell W R."/>
        </authorList>
    </citation>
    <scope>NUCLEOTIDE SEQUENCE</scope>
</reference>
<organism evidence="2 4">
    <name type="scientific">Didymodactylos carnosus</name>
    <dbReference type="NCBI Taxonomy" id="1234261"/>
    <lineage>
        <taxon>Eukaryota</taxon>
        <taxon>Metazoa</taxon>
        <taxon>Spiralia</taxon>
        <taxon>Gnathifera</taxon>
        <taxon>Rotifera</taxon>
        <taxon>Eurotatoria</taxon>
        <taxon>Bdelloidea</taxon>
        <taxon>Philodinida</taxon>
        <taxon>Philodinidae</taxon>
        <taxon>Didymodactylos</taxon>
    </lineage>
</organism>
<comment type="caution">
    <text evidence="2">The sequence shown here is derived from an EMBL/GenBank/DDBJ whole genome shotgun (WGS) entry which is preliminary data.</text>
</comment>
<feature type="compositionally biased region" description="Polar residues" evidence="1">
    <location>
        <begin position="443"/>
        <end position="452"/>
    </location>
</feature>
<gene>
    <name evidence="2" type="ORF">OVA965_LOCUS7978</name>
    <name evidence="3" type="ORF">TMI583_LOCUS7974</name>
</gene>
<dbReference type="Proteomes" id="UP000677228">
    <property type="component" value="Unassembled WGS sequence"/>
</dbReference>
<protein>
    <submittedName>
        <fullName evidence="2">Uncharacterized protein</fullName>
    </submittedName>
</protein>